<proteinExistence type="predicted"/>
<dbReference type="PANTHER" id="PTHR44378:SF2">
    <property type="entry name" value="ACYL-ACTIVATING ENZYME 17, PEROXISOMAL-RELATED"/>
    <property type="match status" value="1"/>
</dbReference>
<feature type="domain" description="AMP-binding enzyme C-terminal" evidence="1">
    <location>
        <begin position="11"/>
        <end position="89"/>
    </location>
</feature>
<dbReference type="GO" id="GO:0030729">
    <property type="term" value="F:acetoacetate-CoA ligase activity"/>
    <property type="evidence" value="ECO:0007669"/>
    <property type="project" value="UniProtKB-EC"/>
</dbReference>
<evidence type="ECO:0000313" key="2">
    <source>
        <dbReference type="EMBL" id="VAX36398.1"/>
    </source>
</evidence>
<evidence type="ECO:0000259" key="1">
    <source>
        <dbReference type="Pfam" id="PF13193"/>
    </source>
</evidence>
<dbReference type="PANTHER" id="PTHR44378">
    <property type="entry name" value="ACYL-ACTIVATING ENZYME 17, PEROXISOMAL-RELATED"/>
    <property type="match status" value="1"/>
</dbReference>
<name>A0A3B1DK68_9ZZZZ</name>
<reference evidence="2" key="1">
    <citation type="submission" date="2018-06" db="EMBL/GenBank/DDBJ databases">
        <authorList>
            <person name="Zhirakovskaya E."/>
        </authorList>
    </citation>
    <scope>NUCLEOTIDE SEQUENCE</scope>
</reference>
<protein>
    <submittedName>
        <fullName evidence="2">Acetoacetyl-CoA synthetase</fullName>
        <ecNumber evidence="2">6.2.1.16</ecNumber>
    </submittedName>
</protein>
<organism evidence="2">
    <name type="scientific">hydrothermal vent metagenome</name>
    <dbReference type="NCBI Taxonomy" id="652676"/>
    <lineage>
        <taxon>unclassified sequences</taxon>
        <taxon>metagenomes</taxon>
        <taxon>ecological metagenomes</taxon>
    </lineage>
</organism>
<feature type="non-terminal residue" evidence="2">
    <location>
        <position position="1"/>
    </location>
</feature>
<gene>
    <name evidence="2" type="ORF">MNBD_PLANCTO02-1038</name>
</gene>
<dbReference type="InterPro" id="IPR045851">
    <property type="entry name" value="AMP-bd_C_sf"/>
</dbReference>
<dbReference type="Pfam" id="PF13193">
    <property type="entry name" value="AMP-binding_C"/>
    <property type="match status" value="1"/>
</dbReference>
<dbReference type="SUPFAM" id="SSF56801">
    <property type="entry name" value="Acetyl-CoA synthetase-like"/>
    <property type="match status" value="1"/>
</dbReference>
<keyword evidence="2" id="KW-0436">Ligase</keyword>
<dbReference type="AlphaFoldDB" id="A0A3B1DK68"/>
<dbReference type="EMBL" id="UOGL01000054">
    <property type="protein sequence ID" value="VAX36398.1"/>
    <property type="molecule type" value="Genomic_DNA"/>
</dbReference>
<accession>A0A3B1DK68</accession>
<sequence>NLAGIKVSSVQIEELLVQHEALQEAAAISVSPSGGGPSLLIIFAVLHTKIDSQMLQTELQKIIKDQLNPLFKIHAVELIEQLPRTASHKVMHRKLRDVYLRKN</sequence>
<dbReference type="EC" id="6.2.1.16" evidence="2"/>
<dbReference type="Gene3D" id="3.30.300.30">
    <property type="match status" value="1"/>
</dbReference>
<dbReference type="InterPro" id="IPR025110">
    <property type="entry name" value="AMP-bd_C"/>
</dbReference>